<dbReference type="Pfam" id="PF12833">
    <property type="entry name" value="HTH_18"/>
    <property type="match status" value="1"/>
</dbReference>
<evidence type="ECO:0000256" key="1">
    <source>
        <dbReference type="ARBA" id="ARBA00023015"/>
    </source>
</evidence>
<keyword evidence="2" id="KW-0238">DNA-binding</keyword>
<dbReference type="PANTHER" id="PTHR43280">
    <property type="entry name" value="ARAC-FAMILY TRANSCRIPTIONAL REGULATOR"/>
    <property type="match status" value="1"/>
</dbReference>
<keyword evidence="3" id="KW-0804">Transcription</keyword>
<protein>
    <submittedName>
        <fullName evidence="5">AraC family transcriptional regulator</fullName>
    </submittedName>
</protein>
<dbReference type="InterPro" id="IPR009057">
    <property type="entry name" value="Homeodomain-like_sf"/>
</dbReference>
<dbReference type="AlphaFoldDB" id="A0A5S5D858"/>
<name>A0A5S5D858_9SPHI</name>
<dbReference type="Proteomes" id="UP000325105">
    <property type="component" value="Unassembled WGS sequence"/>
</dbReference>
<dbReference type="InterPro" id="IPR020449">
    <property type="entry name" value="Tscrpt_reg_AraC-type_HTH"/>
</dbReference>
<evidence type="ECO:0000313" key="6">
    <source>
        <dbReference type="Proteomes" id="UP000325105"/>
    </source>
</evidence>
<dbReference type="PROSITE" id="PS01124">
    <property type="entry name" value="HTH_ARAC_FAMILY_2"/>
    <property type="match status" value="1"/>
</dbReference>
<reference evidence="5 6" key="1">
    <citation type="submission" date="2019-07" db="EMBL/GenBank/DDBJ databases">
        <title>Genomic Encyclopedia of Archaeal and Bacterial Type Strains, Phase II (KMG-II): from individual species to whole genera.</title>
        <authorList>
            <person name="Goeker M."/>
        </authorList>
    </citation>
    <scope>NUCLEOTIDE SEQUENCE [LARGE SCALE GENOMIC DNA]</scope>
    <source>
        <strain evidence="5 6">DSM 18850</strain>
    </source>
</reference>
<dbReference type="OrthoDB" id="2585681at2"/>
<proteinExistence type="predicted"/>
<dbReference type="PANTHER" id="PTHR43280:SF32">
    <property type="entry name" value="TRANSCRIPTIONAL REGULATORY PROTEIN"/>
    <property type="match status" value="1"/>
</dbReference>
<sequence length="267" mass="30702">MKKDIEVKDKSDSGRLIAVSTFKKEIRETSPHRHHGYCEMIYLTQGAGVHVIDDVKYPISPASLFIIRREQVHHWSITEVPEGYVLLLKKELIENSLDTELVRLFETLCSHSYYPLQADHTLDIILDLLMHENNMAAVESLFKIFLIKVNERYVTNKMKPAVEGENIYNRYCALLNRQEQLTNNVAHYADLLHTTPQNLNTVCRKAADKTAAQVLAIHIIREAKRLLYYTSATVSEIGLALGFKDSSHFVKYFKRHTGSTPLSFRRS</sequence>
<dbReference type="InterPro" id="IPR018060">
    <property type="entry name" value="HTH_AraC"/>
</dbReference>
<keyword evidence="6" id="KW-1185">Reference proteome</keyword>
<accession>A0A5S5D858</accession>
<dbReference type="InterPro" id="IPR014710">
    <property type="entry name" value="RmlC-like_jellyroll"/>
</dbReference>
<dbReference type="GO" id="GO:0003700">
    <property type="term" value="F:DNA-binding transcription factor activity"/>
    <property type="evidence" value="ECO:0007669"/>
    <property type="project" value="InterPro"/>
</dbReference>
<dbReference type="SMART" id="SM00342">
    <property type="entry name" value="HTH_ARAC"/>
    <property type="match status" value="1"/>
</dbReference>
<dbReference type="GO" id="GO:0043565">
    <property type="term" value="F:sequence-specific DNA binding"/>
    <property type="evidence" value="ECO:0007669"/>
    <property type="project" value="InterPro"/>
</dbReference>
<comment type="caution">
    <text evidence="5">The sequence shown here is derived from an EMBL/GenBank/DDBJ whole genome shotgun (WGS) entry which is preliminary data.</text>
</comment>
<dbReference type="Gene3D" id="2.60.120.10">
    <property type="entry name" value="Jelly Rolls"/>
    <property type="match status" value="1"/>
</dbReference>
<dbReference type="PRINTS" id="PR00032">
    <property type="entry name" value="HTHARAC"/>
</dbReference>
<evidence type="ECO:0000259" key="4">
    <source>
        <dbReference type="PROSITE" id="PS01124"/>
    </source>
</evidence>
<dbReference type="Gene3D" id="1.10.10.60">
    <property type="entry name" value="Homeodomain-like"/>
    <property type="match status" value="1"/>
</dbReference>
<organism evidence="5 6">
    <name type="scientific">Sphingobacterium allocomposti</name>
    <dbReference type="NCBI Taxonomy" id="415956"/>
    <lineage>
        <taxon>Bacteria</taxon>
        <taxon>Pseudomonadati</taxon>
        <taxon>Bacteroidota</taxon>
        <taxon>Sphingobacteriia</taxon>
        <taxon>Sphingobacteriales</taxon>
        <taxon>Sphingobacteriaceae</taxon>
        <taxon>Sphingobacterium</taxon>
    </lineage>
</organism>
<feature type="domain" description="HTH araC/xylS-type" evidence="4">
    <location>
        <begin position="169"/>
        <end position="267"/>
    </location>
</feature>
<dbReference type="SUPFAM" id="SSF46689">
    <property type="entry name" value="Homeodomain-like"/>
    <property type="match status" value="1"/>
</dbReference>
<dbReference type="RefSeq" id="WP_148909367.1">
    <property type="nucleotide sequence ID" value="NZ_VNHX01000017.1"/>
</dbReference>
<evidence type="ECO:0000313" key="5">
    <source>
        <dbReference type="EMBL" id="TYP92267.1"/>
    </source>
</evidence>
<evidence type="ECO:0000256" key="2">
    <source>
        <dbReference type="ARBA" id="ARBA00023125"/>
    </source>
</evidence>
<keyword evidence="1" id="KW-0805">Transcription regulation</keyword>
<gene>
    <name evidence="5" type="ORF">BC792_11742</name>
</gene>
<dbReference type="InterPro" id="IPR003313">
    <property type="entry name" value="AraC-bd"/>
</dbReference>
<dbReference type="EMBL" id="VNHX01000017">
    <property type="protein sequence ID" value="TYP92267.1"/>
    <property type="molecule type" value="Genomic_DNA"/>
</dbReference>
<dbReference type="SUPFAM" id="SSF51215">
    <property type="entry name" value="Regulatory protein AraC"/>
    <property type="match status" value="1"/>
</dbReference>
<dbReference type="InterPro" id="IPR037923">
    <property type="entry name" value="HTH-like"/>
</dbReference>
<evidence type="ECO:0000256" key="3">
    <source>
        <dbReference type="ARBA" id="ARBA00023163"/>
    </source>
</evidence>
<dbReference type="Pfam" id="PF02311">
    <property type="entry name" value="AraC_binding"/>
    <property type="match status" value="1"/>
</dbReference>